<dbReference type="AlphaFoldDB" id="A0A859QKH6"/>
<feature type="compositionally biased region" description="Low complexity" evidence="1">
    <location>
        <begin position="43"/>
        <end position="73"/>
    </location>
</feature>
<gene>
    <name evidence="3" type="ORF">FKV68_09320</name>
</gene>
<accession>A0A859QKH6</accession>
<protein>
    <submittedName>
        <fullName evidence="3">DUF1236 domain-containing protein</fullName>
    </submittedName>
</protein>
<dbReference type="InterPro" id="IPR009642">
    <property type="entry name" value="DUF1236"/>
</dbReference>
<keyword evidence="2" id="KW-0732">Signal</keyword>
<dbReference type="Proteomes" id="UP000510721">
    <property type="component" value="Chromosome"/>
</dbReference>
<dbReference type="RefSeq" id="WP_180941455.1">
    <property type="nucleotide sequence ID" value="NZ_CP041238.1"/>
</dbReference>
<feature type="compositionally biased region" description="Low complexity" evidence="1">
    <location>
        <begin position="122"/>
        <end position="155"/>
    </location>
</feature>
<feature type="compositionally biased region" description="Low complexity" evidence="1">
    <location>
        <begin position="80"/>
        <end position="89"/>
    </location>
</feature>
<keyword evidence="4" id="KW-1185">Reference proteome</keyword>
<evidence type="ECO:0000256" key="2">
    <source>
        <dbReference type="SAM" id="SignalP"/>
    </source>
</evidence>
<dbReference type="KEGG" id="emx:FKV68_09320"/>
<feature type="signal peptide" evidence="2">
    <location>
        <begin position="1"/>
        <end position="23"/>
    </location>
</feature>
<dbReference type="EMBL" id="CP041238">
    <property type="protein sequence ID" value="QLL63755.1"/>
    <property type="molecule type" value="Genomic_DNA"/>
</dbReference>
<evidence type="ECO:0000313" key="3">
    <source>
        <dbReference type="EMBL" id="QLL63755.1"/>
    </source>
</evidence>
<evidence type="ECO:0000256" key="1">
    <source>
        <dbReference type="SAM" id="MobiDB-lite"/>
    </source>
</evidence>
<feature type="compositionally biased region" description="Polar residues" evidence="1">
    <location>
        <begin position="25"/>
        <end position="35"/>
    </location>
</feature>
<evidence type="ECO:0000313" key="4">
    <source>
        <dbReference type="Proteomes" id="UP000510721"/>
    </source>
</evidence>
<sequence length="256" mass="27381">MKGILIKSAIALSLGVTYTPAFAQTEQPAQGQSTECPAGTECPQGGAQGQQPDAQQPGGEATGQGQQDQQPGAEQGGTGQQLQQDQQQQPDNGTSKQKQQQDQAAPETEQPDQSNTEKKPADGQTDQQQPDQGQTKQQQPDQGQTEQQQGGTDQPAESESQQTQKGEATGGGDVNVTVEQKTEITQIVKEEKVEPVDVDFNVTVGAAVPETVELRPLPQRIVRIVPRYKGYRFFVLADGRIVIVEPSSLKVVVVLA</sequence>
<dbReference type="Pfam" id="PF06823">
    <property type="entry name" value="DUF1236"/>
    <property type="match status" value="1"/>
</dbReference>
<organism evidence="3 4">
    <name type="scientific">Sinorhizobium mexicanum</name>
    <dbReference type="NCBI Taxonomy" id="375549"/>
    <lineage>
        <taxon>Bacteria</taxon>
        <taxon>Pseudomonadati</taxon>
        <taxon>Pseudomonadota</taxon>
        <taxon>Alphaproteobacteria</taxon>
        <taxon>Hyphomicrobiales</taxon>
        <taxon>Rhizobiaceae</taxon>
        <taxon>Sinorhizobium/Ensifer group</taxon>
        <taxon>Sinorhizobium</taxon>
    </lineage>
</organism>
<feature type="chain" id="PRO_5032454735" evidence="2">
    <location>
        <begin position="24"/>
        <end position="256"/>
    </location>
</feature>
<feature type="compositionally biased region" description="Polar residues" evidence="1">
    <location>
        <begin position="157"/>
        <end position="166"/>
    </location>
</feature>
<feature type="compositionally biased region" description="Polar residues" evidence="1">
    <location>
        <begin position="90"/>
        <end position="103"/>
    </location>
</feature>
<proteinExistence type="predicted"/>
<reference evidence="3 4" key="1">
    <citation type="submission" date="2019-06" db="EMBL/GenBank/DDBJ databases">
        <title>Complete genome sequence of Ensifer mexicanus ITTG R7 isolated from nodules of Acacia angustissima (Mill.) Kuntze.</title>
        <authorList>
            <person name="Rincon-Rosales R."/>
            <person name="Rogel M.A."/>
            <person name="Guerrero G."/>
            <person name="Rincon-Molina C.I."/>
            <person name="Lopez-Lopez A."/>
            <person name="Martinez-Romero E."/>
        </authorList>
    </citation>
    <scope>NUCLEOTIDE SEQUENCE [LARGE SCALE GENOMIC DNA]</scope>
    <source>
        <strain evidence="3 4">ITTG R7</strain>
    </source>
</reference>
<name>A0A859QKH6_9HYPH</name>
<feature type="region of interest" description="Disordered" evidence="1">
    <location>
        <begin position="25"/>
        <end position="176"/>
    </location>
</feature>